<evidence type="ECO:0000256" key="4">
    <source>
        <dbReference type="ARBA" id="ARBA00022490"/>
    </source>
</evidence>
<keyword evidence="5 10" id="KW-0808">Transferase</keyword>
<evidence type="ECO:0000259" key="9">
    <source>
        <dbReference type="SMART" id="SM01222"/>
    </source>
</evidence>
<dbReference type="InterPro" id="IPR013802">
    <property type="entry name" value="Formiminotransferase_C"/>
</dbReference>
<keyword evidence="4" id="KW-0963">Cytoplasm</keyword>
<dbReference type="InterPro" id="IPR051623">
    <property type="entry name" value="FTCD"/>
</dbReference>
<evidence type="ECO:0000256" key="3">
    <source>
        <dbReference type="ARBA" id="ARBA00012252"/>
    </source>
</evidence>
<evidence type="ECO:0000259" key="8">
    <source>
        <dbReference type="SMART" id="SM01221"/>
    </source>
</evidence>
<evidence type="ECO:0000256" key="2">
    <source>
        <dbReference type="ARBA" id="ARBA00005082"/>
    </source>
</evidence>
<dbReference type="Proteomes" id="UP001597557">
    <property type="component" value="Unassembled WGS sequence"/>
</dbReference>
<dbReference type="RefSeq" id="WP_377186442.1">
    <property type="nucleotide sequence ID" value="NZ_JBHUPD010000002.1"/>
</dbReference>
<dbReference type="Pfam" id="PF07837">
    <property type="entry name" value="FTCD_N"/>
    <property type="match status" value="1"/>
</dbReference>
<proteinExistence type="predicted"/>
<dbReference type="EMBL" id="JBHUPD010000002">
    <property type="protein sequence ID" value="MFD2873530.1"/>
    <property type="molecule type" value="Genomic_DNA"/>
</dbReference>
<dbReference type="InterPro" id="IPR004227">
    <property type="entry name" value="Formiminotransferase_cat"/>
</dbReference>
<evidence type="ECO:0000256" key="7">
    <source>
        <dbReference type="ARBA" id="ARBA00022954"/>
    </source>
</evidence>
<accession>A0ABW5YEZ1</accession>
<evidence type="ECO:0000313" key="10">
    <source>
        <dbReference type="EMBL" id="MFD2873530.1"/>
    </source>
</evidence>
<keyword evidence="11" id="KW-1185">Reference proteome</keyword>
<dbReference type="Gene3D" id="3.30.70.670">
    <property type="entry name" value="Formiminotransferase, C-terminal subdomain"/>
    <property type="match status" value="1"/>
</dbReference>
<dbReference type="Gene3D" id="3.30.990.10">
    <property type="entry name" value="Formiminotransferase, N-terminal subdomain"/>
    <property type="match status" value="1"/>
</dbReference>
<evidence type="ECO:0000313" key="11">
    <source>
        <dbReference type="Proteomes" id="UP001597557"/>
    </source>
</evidence>
<keyword evidence="7" id="KW-0290">Folate-binding</keyword>
<dbReference type="PANTHER" id="PTHR12234">
    <property type="entry name" value="FORMIMINOTRANSFERASE-CYCLODEAMINASE"/>
    <property type="match status" value="1"/>
</dbReference>
<feature type="domain" description="Formiminotransferase C-terminal subdomain" evidence="8">
    <location>
        <begin position="181"/>
        <end position="334"/>
    </location>
</feature>
<dbReference type="SMART" id="SM01221">
    <property type="entry name" value="FTCD"/>
    <property type="match status" value="1"/>
</dbReference>
<dbReference type="InterPro" id="IPR012886">
    <property type="entry name" value="Formiminotransferase_N"/>
</dbReference>
<dbReference type="SUPFAM" id="SSF55116">
    <property type="entry name" value="Formiminotransferase domain of formiminotransferase-cyclodeaminase"/>
    <property type="match status" value="2"/>
</dbReference>
<dbReference type="NCBIfam" id="TIGR02024">
    <property type="entry name" value="FtcD"/>
    <property type="match status" value="1"/>
</dbReference>
<dbReference type="SMART" id="SM01222">
    <property type="entry name" value="FTCD_N"/>
    <property type="match status" value="1"/>
</dbReference>
<name>A0ABW5YEZ1_9SPHI</name>
<gene>
    <name evidence="10" type="primary">ftcD</name>
    <name evidence="10" type="ORF">ACFS5N_13680</name>
</gene>
<evidence type="ECO:0000256" key="1">
    <source>
        <dbReference type="ARBA" id="ARBA00004496"/>
    </source>
</evidence>
<comment type="subcellular location">
    <subcellularLocation>
        <location evidence="1">Cytoplasm</location>
    </subcellularLocation>
</comment>
<comment type="caution">
    <text evidence="10">The sequence shown here is derived from an EMBL/GenBank/DDBJ whole genome shotgun (WGS) entry which is preliminary data.</text>
</comment>
<sequence length="338" mass="37045">MDQIIECVPNFSEGTNQEIIQSITGAIGSVEGVKLLNVDPGRDANRTVVTFAGQPEAVIEAAFLAIKTAGELIDMSAQNGTHPRMGATDVCPLIPVSNITLDEVTVYANRLAQRVGEELQIPVYLYENSQPDKKRSNLAAIRAGEYEGFFKKIKLPNWKPDFGPAEMDAKRGATVIGARDFLIAYNINLNTASAHIANEIAQDVRETGKIIIEKNGKERIPGSLKYVKAIGWYIPEYGKAQVSMNLTNISATPIHEVFDEVCAKATEHGCEVTGSELIGMIPLKAMIDAGRYFLLKQGITYVTDEFKLIDAAIQAMGLNELAPFDPQKKIIEYQLDNK</sequence>
<dbReference type="Pfam" id="PF02971">
    <property type="entry name" value="FTCD"/>
    <property type="match status" value="1"/>
</dbReference>
<dbReference type="InterPro" id="IPR022384">
    <property type="entry name" value="FormiminoTrfase_cat_dom_sf"/>
</dbReference>
<evidence type="ECO:0000256" key="5">
    <source>
        <dbReference type="ARBA" id="ARBA00022679"/>
    </source>
</evidence>
<evidence type="ECO:0000256" key="6">
    <source>
        <dbReference type="ARBA" id="ARBA00022808"/>
    </source>
</evidence>
<dbReference type="GO" id="GO:0030409">
    <property type="term" value="F:glutamate formimidoyltransferase activity"/>
    <property type="evidence" value="ECO:0007669"/>
    <property type="project" value="UniProtKB-EC"/>
</dbReference>
<organism evidence="10 11">
    <name type="scientific">Mucilaginibacter ximonensis</name>
    <dbReference type="NCBI Taxonomy" id="538021"/>
    <lineage>
        <taxon>Bacteria</taxon>
        <taxon>Pseudomonadati</taxon>
        <taxon>Bacteroidota</taxon>
        <taxon>Sphingobacteriia</taxon>
        <taxon>Sphingobacteriales</taxon>
        <taxon>Sphingobacteriaceae</taxon>
        <taxon>Mucilaginibacter</taxon>
    </lineage>
</organism>
<comment type="pathway">
    <text evidence="2">Amino-acid degradation; L-histidine degradation into L-glutamate; L-glutamate from N-formimidoyl-L-glutamate (transferase route): step 1/1.</text>
</comment>
<dbReference type="InterPro" id="IPR037070">
    <property type="entry name" value="Formiminotransferase_C_sf"/>
</dbReference>
<feature type="domain" description="Formiminotransferase N-terminal subdomain" evidence="9">
    <location>
        <begin position="3"/>
        <end position="180"/>
    </location>
</feature>
<dbReference type="PANTHER" id="PTHR12234:SF0">
    <property type="entry name" value="FORMIMIDOYLTRANSFERASE-CYCLODEAMINASE"/>
    <property type="match status" value="1"/>
</dbReference>
<keyword evidence="6" id="KW-0369">Histidine metabolism</keyword>
<dbReference type="EC" id="2.1.2.5" evidence="3"/>
<reference evidence="11" key="1">
    <citation type="journal article" date="2019" name="Int. J. Syst. Evol. Microbiol.">
        <title>The Global Catalogue of Microorganisms (GCM) 10K type strain sequencing project: providing services to taxonomists for standard genome sequencing and annotation.</title>
        <authorList>
            <consortium name="The Broad Institute Genomics Platform"/>
            <consortium name="The Broad Institute Genome Sequencing Center for Infectious Disease"/>
            <person name="Wu L."/>
            <person name="Ma J."/>
        </authorList>
    </citation>
    <scope>NUCLEOTIDE SEQUENCE [LARGE SCALE GENOMIC DNA]</scope>
    <source>
        <strain evidence="11">KCTC 22437</strain>
    </source>
</reference>
<dbReference type="InterPro" id="IPR037064">
    <property type="entry name" value="Formiminotransferase_N_sf"/>
</dbReference>
<protein>
    <recommendedName>
        <fullName evidence="3">glutamate formimidoyltransferase</fullName>
        <ecNumber evidence="3">2.1.2.5</ecNumber>
    </recommendedName>
</protein>